<feature type="transmembrane region" description="Helical" evidence="6">
    <location>
        <begin position="74"/>
        <end position="94"/>
    </location>
</feature>
<gene>
    <name evidence="8" type="ORF">G4Z14_00670</name>
</gene>
<feature type="domain" description="EamA" evidence="7">
    <location>
        <begin position="8"/>
        <end position="141"/>
    </location>
</feature>
<evidence type="ECO:0000313" key="8">
    <source>
        <dbReference type="EMBL" id="NEY88798.1"/>
    </source>
</evidence>
<evidence type="ECO:0000256" key="5">
    <source>
        <dbReference type="ARBA" id="ARBA00023136"/>
    </source>
</evidence>
<name>A0A6M0QMW9_9RHOB</name>
<dbReference type="EMBL" id="JAAIVJ010000001">
    <property type="protein sequence ID" value="NEY88798.1"/>
    <property type="molecule type" value="Genomic_DNA"/>
</dbReference>
<dbReference type="Gene3D" id="1.10.3730.20">
    <property type="match status" value="1"/>
</dbReference>
<feature type="transmembrane region" description="Helical" evidence="6">
    <location>
        <begin position="181"/>
        <end position="200"/>
    </location>
</feature>
<dbReference type="InterPro" id="IPR000620">
    <property type="entry name" value="EamA_dom"/>
</dbReference>
<comment type="similarity">
    <text evidence="2">Belongs to the drug/metabolite transporter (DMT) superfamily. 10 TMS drug/metabolite exporter (DME) (TC 2.A.7.3) family.</text>
</comment>
<keyword evidence="3 6" id="KW-0812">Transmembrane</keyword>
<organism evidence="8 9">
    <name type="scientific">Tabrizicola oligotrophica</name>
    <dbReference type="NCBI Taxonomy" id="2710650"/>
    <lineage>
        <taxon>Bacteria</taxon>
        <taxon>Pseudomonadati</taxon>
        <taxon>Pseudomonadota</taxon>
        <taxon>Alphaproteobacteria</taxon>
        <taxon>Rhodobacterales</taxon>
        <taxon>Paracoccaceae</taxon>
        <taxon>Tabrizicola</taxon>
    </lineage>
</organism>
<sequence length="315" mass="33541">MTQNSALKGILALVAGIAIFSVQDLILKLISGDYPLHQAMLIRSLTAIPCLLAITWAFDGTLRTLVSPTWPAMLLRGLLNFLAYTLYYLALAALPMATTVALYFTAPLMIVVMSVFLLSERVSAARWLAVAAGFAGVLLMVRPGGELFDWAALLPVLCGVAYAGSMILARVMGTRDSAAAMAFWGNLAFLACAAALALVYGRGGNAEGVHPSLAFLTRGWVWPSTWDLFLMASCGVIAAVGLTLLTQAYRIAQASIVAPFEFSFAFWGILWGWLIWGDLPDALGWLGIATIVAAGVYVLRSEGVSDSPSDAVKQA</sequence>
<keyword evidence="4 6" id="KW-1133">Transmembrane helix</keyword>
<proteinExistence type="inferred from homology"/>
<feature type="transmembrane region" description="Helical" evidence="6">
    <location>
        <begin position="257"/>
        <end position="276"/>
    </location>
</feature>
<dbReference type="Pfam" id="PF00892">
    <property type="entry name" value="EamA"/>
    <property type="match status" value="1"/>
</dbReference>
<dbReference type="GO" id="GO:0016020">
    <property type="term" value="C:membrane"/>
    <property type="evidence" value="ECO:0007669"/>
    <property type="project" value="UniProtKB-SubCell"/>
</dbReference>
<evidence type="ECO:0000256" key="1">
    <source>
        <dbReference type="ARBA" id="ARBA00004141"/>
    </source>
</evidence>
<dbReference type="RefSeq" id="WP_164622814.1">
    <property type="nucleotide sequence ID" value="NZ_JAAIVJ010000001.1"/>
</dbReference>
<evidence type="ECO:0000256" key="2">
    <source>
        <dbReference type="ARBA" id="ARBA00009853"/>
    </source>
</evidence>
<dbReference type="SUPFAM" id="SSF103481">
    <property type="entry name" value="Multidrug resistance efflux transporter EmrE"/>
    <property type="match status" value="2"/>
</dbReference>
<keyword evidence="9" id="KW-1185">Reference proteome</keyword>
<evidence type="ECO:0000259" key="7">
    <source>
        <dbReference type="Pfam" id="PF00892"/>
    </source>
</evidence>
<accession>A0A6M0QMW9</accession>
<evidence type="ECO:0000256" key="6">
    <source>
        <dbReference type="SAM" id="Phobius"/>
    </source>
</evidence>
<dbReference type="AlphaFoldDB" id="A0A6M0QMW9"/>
<dbReference type="Proteomes" id="UP000477782">
    <property type="component" value="Unassembled WGS sequence"/>
</dbReference>
<evidence type="ECO:0000313" key="9">
    <source>
        <dbReference type="Proteomes" id="UP000477782"/>
    </source>
</evidence>
<dbReference type="PANTHER" id="PTHR22911">
    <property type="entry name" value="ACYL-MALONYL CONDENSING ENZYME-RELATED"/>
    <property type="match status" value="1"/>
</dbReference>
<reference evidence="8 9" key="1">
    <citation type="submission" date="2020-02" db="EMBL/GenBank/DDBJ databases">
        <authorList>
            <person name="Chen W.-M."/>
        </authorList>
    </citation>
    <scope>NUCLEOTIDE SEQUENCE [LARGE SCALE GENOMIC DNA]</scope>
    <source>
        <strain evidence="8 9">KMS-5</strain>
    </source>
</reference>
<dbReference type="PANTHER" id="PTHR22911:SF6">
    <property type="entry name" value="SOLUTE CARRIER FAMILY 35 MEMBER G1"/>
    <property type="match status" value="1"/>
</dbReference>
<keyword evidence="5 6" id="KW-0472">Membrane</keyword>
<feature type="transmembrane region" description="Helical" evidence="6">
    <location>
        <begin position="220"/>
        <end position="245"/>
    </location>
</feature>
<feature type="transmembrane region" description="Helical" evidence="6">
    <location>
        <begin position="100"/>
        <end position="118"/>
    </location>
</feature>
<comment type="subcellular location">
    <subcellularLocation>
        <location evidence="1">Membrane</location>
        <topology evidence="1">Multi-pass membrane protein</topology>
    </subcellularLocation>
</comment>
<feature type="transmembrane region" description="Helical" evidence="6">
    <location>
        <begin position="282"/>
        <end position="299"/>
    </location>
</feature>
<protein>
    <submittedName>
        <fullName evidence="8">DMT family transporter</fullName>
    </submittedName>
</protein>
<feature type="transmembrane region" description="Helical" evidence="6">
    <location>
        <begin position="150"/>
        <end position="169"/>
    </location>
</feature>
<feature type="transmembrane region" description="Helical" evidence="6">
    <location>
        <begin position="40"/>
        <end position="62"/>
    </location>
</feature>
<evidence type="ECO:0000256" key="4">
    <source>
        <dbReference type="ARBA" id="ARBA00022989"/>
    </source>
</evidence>
<evidence type="ECO:0000256" key="3">
    <source>
        <dbReference type="ARBA" id="ARBA00022692"/>
    </source>
</evidence>
<dbReference type="InterPro" id="IPR037185">
    <property type="entry name" value="EmrE-like"/>
</dbReference>
<comment type="caution">
    <text evidence="8">The sequence shown here is derived from an EMBL/GenBank/DDBJ whole genome shotgun (WGS) entry which is preliminary data.</text>
</comment>
<feature type="transmembrane region" description="Helical" evidence="6">
    <location>
        <begin position="125"/>
        <end position="144"/>
    </location>
</feature>